<evidence type="ECO:0000313" key="3">
    <source>
        <dbReference type="Proteomes" id="UP000568877"/>
    </source>
</evidence>
<dbReference type="EMBL" id="BLSA01000318">
    <property type="protein sequence ID" value="GFP33189.1"/>
    <property type="molecule type" value="Genomic_DNA"/>
</dbReference>
<keyword evidence="1" id="KW-0812">Transmembrane</keyword>
<proteinExistence type="predicted"/>
<dbReference type="Proteomes" id="UP000568877">
    <property type="component" value="Unassembled WGS sequence"/>
</dbReference>
<evidence type="ECO:0000313" key="2">
    <source>
        <dbReference type="EMBL" id="GFP33189.1"/>
    </source>
</evidence>
<name>A0A6V8PKP2_9ACTN</name>
<keyword evidence="1" id="KW-1133">Transmembrane helix</keyword>
<sequence>GFVSEILGRERGIYVGLGNSILLLGTVLVLVLVSRRKSLLRKVESKSQAL</sequence>
<accession>A0A6V8PKP2</accession>
<feature type="transmembrane region" description="Helical" evidence="1">
    <location>
        <begin position="12"/>
        <end position="33"/>
    </location>
</feature>
<protein>
    <submittedName>
        <fullName evidence="2">Uncharacterized protein</fullName>
    </submittedName>
</protein>
<dbReference type="AlphaFoldDB" id="A0A6V8PKP2"/>
<comment type="caution">
    <text evidence="2">The sequence shown here is derived from an EMBL/GenBank/DDBJ whole genome shotgun (WGS) entry which is preliminary data.</text>
</comment>
<keyword evidence="1" id="KW-0472">Membrane</keyword>
<gene>
    <name evidence="2" type="ORF">HKBW3S42_01511</name>
</gene>
<evidence type="ECO:0000256" key="1">
    <source>
        <dbReference type="SAM" id="Phobius"/>
    </source>
</evidence>
<reference evidence="2 3" key="1">
    <citation type="journal article" date="2020" name="Front. Microbiol.">
        <title>Single-cell genomics of novel Actinobacteria with the Wood-Ljungdahl pathway discovered in a serpentinizing system.</title>
        <authorList>
            <person name="Merino N."/>
            <person name="Kawai M."/>
            <person name="Boyd E.S."/>
            <person name="Colman D.R."/>
            <person name="McGlynn S.E."/>
            <person name="Nealson K.H."/>
            <person name="Kurokawa K."/>
            <person name="Hongoh Y."/>
        </authorList>
    </citation>
    <scope>NUCLEOTIDE SEQUENCE [LARGE SCALE GENOMIC DNA]</scope>
    <source>
        <strain evidence="2 3">S42</strain>
    </source>
</reference>
<feature type="non-terminal residue" evidence="2">
    <location>
        <position position="1"/>
    </location>
</feature>
<organism evidence="2 3">
    <name type="scientific">Candidatus Hakubella thermalkaliphila</name>
    <dbReference type="NCBI Taxonomy" id="2754717"/>
    <lineage>
        <taxon>Bacteria</taxon>
        <taxon>Bacillati</taxon>
        <taxon>Actinomycetota</taxon>
        <taxon>Actinomycetota incertae sedis</taxon>
        <taxon>Candidatus Hakubellales</taxon>
        <taxon>Candidatus Hakubellaceae</taxon>
        <taxon>Candidatus Hakubella</taxon>
    </lineage>
</organism>